<organism evidence="1 2">
    <name type="scientific">Candidatus Hakubella thermalkaliphila</name>
    <dbReference type="NCBI Taxonomy" id="2754717"/>
    <lineage>
        <taxon>Bacteria</taxon>
        <taxon>Bacillati</taxon>
        <taxon>Actinomycetota</taxon>
        <taxon>Actinomycetota incertae sedis</taxon>
        <taxon>Candidatus Hakubellales</taxon>
        <taxon>Candidatus Hakubellaceae</taxon>
        <taxon>Candidatus Hakubella</taxon>
    </lineage>
</organism>
<accession>A0A6V8NHM8</accession>
<dbReference type="AlphaFoldDB" id="A0A6V8NHM8"/>
<evidence type="ECO:0000313" key="2">
    <source>
        <dbReference type="Proteomes" id="UP000574717"/>
    </source>
</evidence>
<sequence>MVCRTSFKRDTARNKRGSLIMNMVDVTEETIKEAAALRTAESWNFEVKVIGLWIDENWEVCEVE</sequence>
<reference evidence="1 2" key="1">
    <citation type="journal article" date="2020" name="Front. Microbiol.">
        <title>Single-cell genomics of novel Actinobacteria with the Wood-Ljungdahl pathway discovered in a serpentinizing system.</title>
        <authorList>
            <person name="Merino N."/>
            <person name="Kawai M."/>
            <person name="Boyd E.S."/>
            <person name="Colman D.R."/>
            <person name="McGlynn S.E."/>
            <person name="Nealson K.H."/>
            <person name="Kurokawa K."/>
            <person name="Hongoh Y."/>
        </authorList>
    </citation>
    <scope>NUCLEOTIDE SEQUENCE [LARGE SCALE GENOMIC DNA]</scope>
    <source>
        <strain evidence="1 2">S03</strain>
    </source>
</reference>
<evidence type="ECO:0000313" key="1">
    <source>
        <dbReference type="EMBL" id="GFP19567.1"/>
    </source>
</evidence>
<proteinExistence type="predicted"/>
<comment type="caution">
    <text evidence="1">The sequence shown here is derived from an EMBL/GenBank/DDBJ whole genome shotgun (WGS) entry which is preliminary data.</text>
</comment>
<protein>
    <submittedName>
        <fullName evidence="1">Uncharacterized protein</fullName>
    </submittedName>
</protein>
<dbReference type="EMBL" id="BLRU01000100">
    <property type="protein sequence ID" value="GFP19567.1"/>
    <property type="molecule type" value="Genomic_DNA"/>
</dbReference>
<dbReference type="Proteomes" id="UP000574717">
    <property type="component" value="Unassembled WGS sequence"/>
</dbReference>
<gene>
    <name evidence="1" type="ORF">HKBW3S03_01072</name>
</gene>
<name>A0A6V8NHM8_9ACTN</name>